<dbReference type="Pfam" id="PF06415">
    <property type="entry name" value="iPGM_N"/>
    <property type="match status" value="1"/>
</dbReference>
<evidence type="ECO:0000256" key="8">
    <source>
        <dbReference type="HAMAP-Rule" id="MF_01038"/>
    </source>
</evidence>
<comment type="caution">
    <text evidence="12">The sequence shown here is derived from an EMBL/GenBank/DDBJ whole genome shotgun (WGS) entry which is preliminary data.</text>
</comment>
<dbReference type="Pfam" id="PF01676">
    <property type="entry name" value="Metalloenzyme"/>
    <property type="match status" value="1"/>
</dbReference>
<feature type="binding site" evidence="8">
    <location>
        <position position="471"/>
    </location>
    <ligand>
        <name>Mn(2+)</name>
        <dbReference type="ChEBI" id="CHEBI:29035"/>
        <label>2</label>
    </ligand>
</feature>
<evidence type="ECO:0000256" key="2">
    <source>
        <dbReference type="ARBA" id="ARBA00004798"/>
    </source>
</evidence>
<feature type="binding site" evidence="8">
    <location>
        <position position="434"/>
    </location>
    <ligand>
        <name>Mn(2+)</name>
        <dbReference type="ChEBI" id="CHEBI:29035"/>
        <label>1</label>
    </ligand>
</feature>
<feature type="binding site" evidence="8">
    <location>
        <begin position="279"/>
        <end position="282"/>
    </location>
    <ligand>
        <name>substrate</name>
    </ligand>
</feature>
<feature type="binding site" evidence="8">
    <location>
        <position position="132"/>
    </location>
    <ligand>
        <name>substrate</name>
    </ligand>
</feature>
<feature type="binding site" evidence="8">
    <location>
        <begin position="161"/>
        <end position="162"/>
    </location>
    <ligand>
        <name>substrate</name>
    </ligand>
</feature>
<comment type="cofactor">
    <cofactor evidence="8">
        <name>Mn(2+)</name>
        <dbReference type="ChEBI" id="CHEBI:29035"/>
    </cofactor>
    <text evidence="8">Binds 2 manganese ions per subunit.</text>
</comment>
<comment type="subunit">
    <text evidence="8">Monomer.</text>
</comment>
<evidence type="ECO:0000259" key="10">
    <source>
        <dbReference type="Pfam" id="PF01676"/>
    </source>
</evidence>
<dbReference type="Gene3D" id="3.40.1450.10">
    <property type="entry name" value="BPG-independent phosphoglycerate mutase, domain B"/>
    <property type="match status" value="1"/>
</dbReference>
<feature type="binding site" evidence="8">
    <location>
        <position position="430"/>
    </location>
    <ligand>
        <name>Mn(2+)</name>
        <dbReference type="ChEBI" id="CHEBI:29035"/>
        <label>1</label>
    </ligand>
</feature>
<evidence type="ECO:0000256" key="3">
    <source>
        <dbReference type="ARBA" id="ARBA00008819"/>
    </source>
</evidence>
<comment type="similarity">
    <text evidence="3 8">Belongs to the BPG-independent phosphoglycerate mutase family.</text>
</comment>
<feature type="domain" description="BPG-independent PGAM N-terminal" evidence="11">
    <location>
        <begin position="91"/>
        <end position="325"/>
    </location>
</feature>
<feature type="binding site" evidence="8">
    <location>
        <position position="472"/>
    </location>
    <ligand>
        <name>Mn(2+)</name>
        <dbReference type="ChEBI" id="CHEBI:29035"/>
        <label>2</label>
    </ligand>
</feature>
<evidence type="ECO:0000259" key="11">
    <source>
        <dbReference type="Pfam" id="PF06415"/>
    </source>
</evidence>
<dbReference type="SUPFAM" id="SSF53649">
    <property type="entry name" value="Alkaline phosphatase-like"/>
    <property type="match status" value="1"/>
</dbReference>
<evidence type="ECO:0000313" key="13">
    <source>
        <dbReference type="Proteomes" id="UP001217485"/>
    </source>
</evidence>
<dbReference type="InterPro" id="IPR006124">
    <property type="entry name" value="Metalloenzyme"/>
</dbReference>
<dbReference type="InterPro" id="IPR011258">
    <property type="entry name" value="BPG-indep_PGM_N"/>
</dbReference>
<name>A0ABT5C7Y6_9BACT</name>
<proteinExistence type="inferred from homology"/>
<evidence type="ECO:0000256" key="7">
    <source>
        <dbReference type="ARBA" id="ARBA00023235"/>
    </source>
</evidence>
<dbReference type="Proteomes" id="UP001217485">
    <property type="component" value="Unassembled WGS sequence"/>
</dbReference>
<comment type="pathway">
    <text evidence="2 8">Carbohydrate degradation; glycolysis; pyruvate from D-glyceraldehyde 3-phosphate: step 3/5.</text>
</comment>
<organism evidence="12 13">
    <name type="scientific">Sorangium atrum</name>
    <dbReference type="NCBI Taxonomy" id="2995308"/>
    <lineage>
        <taxon>Bacteria</taxon>
        <taxon>Pseudomonadati</taxon>
        <taxon>Myxococcota</taxon>
        <taxon>Polyangia</taxon>
        <taxon>Polyangiales</taxon>
        <taxon>Polyangiaceae</taxon>
        <taxon>Sorangium</taxon>
    </lineage>
</organism>
<feature type="binding site" evidence="8">
    <location>
        <position position="489"/>
    </location>
    <ligand>
        <name>Mn(2+)</name>
        <dbReference type="ChEBI" id="CHEBI:29035"/>
        <label>1</label>
    </ligand>
</feature>
<protein>
    <recommendedName>
        <fullName evidence="8 9">2,3-bisphosphoglycerate-independent phosphoglycerate mutase</fullName>
        <shortName evidence="8">BPG-independent PGAM</shortName>
        <shortName evidence="8">Phosphoglyceromutase</shortName>
        <shortName evidence="8">iPGM</shortName>
        <ecNumber evidence="8 9">5.4.2.12</ecNumber>
    </recommendedName>
</protein>
<feature type="binding site" evidence="8">
    <location>
        <position position="197"/>
    </location>
    <ligand>
        <name>substrate</name>
    </ligand>
</feature>
<keyword evidence="13" id="KW-1185">Reference proteome</keyword>
<dbReference type="NCBIfam" id="TIGR01307">
    <property type="entry name" value="pgm_bpd_ind"/>
    <property type="match status" value="1"/>
</dbReference>
<comment type="catalytic activity">
    <reaction evidence="1 8">
        <text>(2R)-2-phosphoglycerate = (2R)-3-phosphoglycerate</text>
        <dbReference type="Rhea" id="RHEA:15901"/>
        <dbReference type="ChEBI" id="CHEBI:58272"/>
        <dbReference type="ChEBI" id="CHEBI:58289"/>
        <dbReference type="EC" id="5.4.2.12"/>
    </reaction>
</comment>
<evidence type="ECO:0000256" key="5">
    <source>
        <dbReference type="ARBA" id="ARBA00023152"/>
    </source>
</evidence>
<dbReference type="InterPro" id="IPR017850">
    <property type="entry name" value="Alkaline_phosphatase_core_sf"/>
</dbReference>
<dbReference type="GO" id="GO:0004619">
    <property type="term" value="F:phosphoglycerate mutase activity"/>
    <property type="evidence" value="ECO:0007669"/>
    <property type="project" value="UniProtKB-EC"/>
</dbReference>
<dbReference type="EC" id="5.4.2.12" evidence="8 9"/>
<evidence type="ECO:0000256" key="9">
    <source>
        <dbReference type="NCBIfam" id="TIGR01307"/>
    </source>
</evidence>
<evidence type="ECO:0000256" key="4">
    <source>
        <dbReference type="ARBA" id="ARBA00022723"/>
    </source>
</evidence>
<dbReference type="HAMAP" id="MF_01038">
    <property type="entry name" value="GpmI"/>
    <property type="match status" value="1"/>
</dbReference>
<dbReference type="InterPro" id="IPR036646">
    <property type="entry name" value="PGAM_B_sf"/>
</dbReference>
<gene>
    <name evidence="8 12" type="primary">gpmI</name>
    <name evidence="12" type="ORF">POL72_32770</name>
</gene>
<feature type="binding site" evidence="8">
    <location>
        <position position="71"/>
    </location>
    <ligand>
        <name>Mn(2+)</name>
        <dbReference type="ChEBI" id="CHEBI:29035"/>
        <label>2</label>
    </ligand>
</feature>
<feature type="binding site" evidence="8">
    <location>
        <position position="191"/>
    </location>
    <ligand>
        <name>substrate</name>
    </ligand>
</feature>
<evidence type="ECO:0000313" key="12">
    <source>
        <dbReference type="EMBL" id="MDC0682547.1"/>
    </source>
</evidence>
<keyword evidence="6 8" id="KW-0464">Manganese</keyword>
<dbReference type="PIRSF" id="PIRSF001492">
    <property type="entry name" value="IPGAM"/>
    <property type="match status" value="1"/>
</dbReference>
<accession>A0ABT5C7Y6</accession>
<feature type="active site" description="Phosphoserine intermediate" evidence="8">
    <location>
        <position position="71"/>
    </location>
</feature>
<feature type="binding site" evidence="8">
    <location>
        <position position="21"/>
    </location>
    <ligand>
        <name>Mn(2+)</name>
        <dbReference type="ChEBI" id="CHEBI:29035"/>
        <label>2</label>
    </ligand>
</feature>
<keyword evidence="5 8" id="KW-0324">Glycolysis</keyword>
<keyword evidence="7 8" id="KW-0413">Isomerase</keyword>
<evidence type="ECO:0000256" key="1">
    <source>
        <dbReference type="ARBA" id="ARBA00000370"/>
    </source>
</evidence>
<dbReference type="CDD" id="cd16010">
    <property type="entry name" value="iPGM"/>
    <property type="match status" value="1"/>
</dbReference>
<dbReference type="InterPro" id="IPR005995">
    <property type="entry name" value="Pgm_bpd_ind"/>
</dbReference>
<evidence type="ECO:0000256" key="6">
    <source>
        <dbReference type="ARBA" id="ARBA00023211"/>
    </source>
</evidence>
<dbReference type="PANTHER" id="PTHR31637:SF0">
    <property type="entry name" value="2,3-BISPHOSPHOGLYCERATE-INDEPENDENT PHOSPHOGLYCERATE MUTASE"/>
    <property type="match status" value="1"/>
</dbReference>
<sequence>MSEAAPSPTQRPRPLVLCILDGFGEREEKDQNAIALAAMPNLEAIKRDSEKTLIGTSGPDVGLPVGQMGNSEVGHLNFGAGRIALMDISRIDVAIAENKLGSNEIIDRTFRVAQDRKCRVHLFGLVSDGGVHSSLDHFLALIKLAKFHEVPLVLHAFLDGRDTPPKSAWGYVEKIEEALQGIGVIGTISGRYYAMDRDKRWDRVMKAYTAIVRGEAPRADTAFDAIQQSYAAGKTDEFVEPVRIGDYSGIKGDFVADFASQEPRWEWQGEEVGLSVNFRPDRMREISAMLTRRNLPAEVLELLSDRGKPVFAFQEHCYSGMTEYDAALKLPVAFPKDEVTESFPEMIARAGLTQLRCAETEKYAHVTYFFNGGREETFPGEDRKLVPSPRDVATYDKKPEMSAAGVASEVVAAIKSGKYDFILVNFANPDMVGHTGILEAAIHANEAVDKGLGAIGDAVREAGGALIITADHGNCEQMKDEHGNPHTAHTLNPVPLYYLNKNDPGVVLRSGGRICDVAPTMLEILGLPQPAAMTGRTLRVRQR</sequence>
<feature type="binding site" evidence="8">
    <location>
        <position position="362"/>
    </location>
    <ligand>
        <name>substrate</name>
    </ligand>
</feature>
<dbReference type="RefSeq" id="WP_272100557.1">
    <property type="nucleotide sequence ID" value="NZ_JAQNDK010000004.1"/>
</dbReference>
<dbReference type="SUPFAM" id="SSF64158">
    <property type="entry name" value="2,3-Bisphosphoglycerate-independent phosphoglycerate mutase, substrate-binding domain"/>
    <property type="match status" value="1"/>
</dbReference>
<dbReference type="Gene3D" id="3.40.720.10">
    <property type="entry name" value="Alkaline Phosphatase, subunit A"/>
    <property type="match status" value="1"/>
</dbReference>
<dbReference type="EMBL" id="JAQNDK010000004">
    <property type="protein sequence ID" value="MDC0682547.1"/>
    <property type="molecule type" value="Genomic_DNA"/>
</dbReference>
<feature type="domain" description="Metalloenzyme" evidence="10">
    <location>
        <begin position="14"/>
        <end position="528"/>
    </location>
</feature>
<dbReference type="PANTHER" id="PTHR31637">
    <property type="entry name" value="2,3-BISPHOSPHOGLYCERATE-INDEPENDENT PHOSPHOGLYCERATE MUTASE"/>
    <property type="match status" value="1"/>
</dbReference>
<reference evidence="12 13" key="1">
    <citation type="submission" date="2023-01" db="EMBL/GenBank/DDBJ databases">
        <title>Minimal conservation of predation-associated metabolite biosynthetic gene clusters underscores biosynthetic potential of Myxococcota including descriptions for ten novel species: Archangium lansinium sp. nov., Myxococcus landrumus sp. nov., Nannocystis bai.</title>
        <authorList>
            <person name="Ahearne A."/>
            <person name="Stevens C."/>
            <person name="Dowd S."/>
        </authorList>
    </citation>
    <scope>NUCLEOTIDE SEQUENCE [LARGE SCALE GENOMIC DNA]</scope>
    <source>
        <strain evidence="12 13">WIWO2</strain>
    </source>
</reference>
<comment type="function">
    <text evidence="8">Catalyzes the interconversion of 2-phosphoglycerate and 3-phosphoglycerate.</text>
</comment>
<keyword evidence="4 8" id="KW-0479">Metal-binding</keyword>